<comment type="caution">
    <text evidence="1">The sequence shown here is derived from an EMBL/GenBank/DDBJ whole genome shotgun (WGS) entry which is preliminary data.</text>
</comment>
<dbReference type="Gene3D" id="3.40.30.10">
    <property type="entry name" value="Glutaredoxin"/>
    <property type="match status" value="1"/>
</dbReference>
<proteinExistence type="predicted"/>
<evidence type="ECO:0000313" key="1">
    <source>
        <dbReference type="EMBL" id="TCC93411.1"/>
    </source>
</evidence>
<dbReference type="EMBL" id="SJSK01000001">
    <property type="protein sequence ID" value="TCC93411.1"/>
    <property type="molecule type" value="Genomic_DNA"/>
</dbReference>
<organism evidence="1 2">
    <name type="scientific">Pedobacter frigiditerrae</name>
    <dbReference type="NCBI Taxonomy" id="2530452"/>
    <lineage>
        <taxon>Bacteria</taxon>
        <taxon>Pseudomonadati</taxon>
        <taxon>Bacteroidota</taxon>
        <taxon>Sphingobacteriia</taxon>
        <taxon>Sphingobacteriales</taxon>
        <taxon>Sphingobacteriaceae</taxon>
        <taxon>Pedobacter</taxon>
    </lineage>
</organism>
<name>A0A4R0N0Z6_9SPHI</name>
<accession>A0A4R0N0Z6</accession>
<dbReference type="Pfam" id="PF14595">
    <property type="entry name" value="Thioredoxin_9"/>
    <property type="match status" value="1"/>
</dbReference>
<keyword evidence="2" id="KW-1185">Reference proteome</keyword>
<gene>
    <name evidence="1" type="ORF">EZ428_01160</name>
</gene>
<dbReference type="RefSeq" id="WP_131551280.1">
    <property type="nucleotide sequence ID" value="NZ_SJSK01000001.1"/>
</dbReference>
<protein>
    <submittedName>
        <fullName evidence="1">Thioredoxin family protein</fullName>
    </submittedName>
</protein>
<dbReference type="InterPro" id="IPR036249">
    <property type="entry name" value="Thioredoxin-like_sf"/>
</dbReference>
<dbReference type="Proteomes" id="UP000292884">
    <property type="component" value="Unassembled WGS sequence"/>
</dbReference>
<dbReference type="SUPFAM" id="SSF52833">
    <property type="entry name" value="Thioredoxin-like"/>
    <property type="match status" value="1"/>
</dbReference>
<sequence>MLNYSNIFDNGTNYSSYRELINSLFLENKTTGDDHSLGMLHYTKMNIQRMNRVEKTTVLNPDLLEAILNVKSSYNFLVISEGWCGDAAQILPVIEKIAAASNGKFSLKIVLRDENLELMDNYLTNGGRAIPVLLVLDENKNPVLPKWGPRPQILQNLLKQWKQEIEDTGLVAEQLHGWYAKDKTQATQAELTELLKQLN</sequence>
<reference evidence="1 2" key="1">
    <citation type="submission" date="2019-02" db="EMBL/GenBank/DDBJ databases">
        <title>Pedobacter sp. RP-1-13 sp. nov., isolated from Arctic soil.</title>
        <authorList>
            <person name="Dahal R.H."/>
        </authorList>
    </citation>
    <scope>NUCLEOTIDE SEQUENCE [LARGE SCALE GENOMIC DNA]</scope>
    <source>
        <strain evidence="1 2">RP-1-13</strain>
    </source>
</reference>
<dbReference type="OrthoDB" id="6120799at2"/>
<dbReference type="AlphaFoldDB" id="A0A4R0N0Z6"/>
<evidence type="ECO:0000313" key="2">
    <source>
        <dbReference type="Proteomes" id="UP000292884"/>
    </source>
</evidence>